<accession>A0ABZ2ZT11</accession>
<evidence type="ECO:0000256" key="1">
    <source>
        <dbReference type="SAM" id="Phobius"/>
    </source>
</evidence>
<sequence>MTDKADDDVALPPLAATDTVFSDSKVLPGPLASALGYVVACFVLASIATVVVGWGTARDFWGYVWTVVVAAFYAAGLGLFTALPVALVLGWSLRRVLNQGIHILAFFVVPTLLAWLIIGLSVHSVVVPLLMAAAIGLSMAAGRAVIWRLARPYP</sequence>
<evidence type="ECO:0000313" key="2">
    <source>
        <dbReference type="EMBL" id="WZP15304.1"/>
    </source>
</evidence>
<feature type="transmembrane region" description="Helical" evidence="1">
    <location>
        <begin position="63"/>
        <end position="89"/>
    </location>
</feature>
<dbReference type="Proteomes" id="UP001448858">
    <property type="component" value="Chromosome"/>
</dbReference>
<feature type="transmembrane region" description="Helical" evidence="1">
    <location>
        <begin position="34"/>
        <end position="57"/>
    </location>
</feature>
<feature type="transmembrane region" description="Helical" evidence="1">
    <location>
        <begin position="101"/>
        <end position="120"/>
    </location>
</feature>
<keyword evidence="3" id="KW-1185">Reference proteome</keyword>
<feature type="transmembrane region" description="Helical" evidence="1">
    <location>
        <begin position="126"/>
        <end position="146"/>
    </location>
</feature>
<gene>
    <name evidence="2" type="ORF">AAE021_14190</name>
</gene>
<reference evidence="2 3" key="1">
    <citation type="submission" date="2024-04" db="EMBL/GenBank/DDBJ databases">
        <title>Arthrobacter sp. from Plains bison fecal sample.</title>
        <authorList>
            <person name="Ruzzini A."/>
        </authorList>
    </citation>
    <scope>NUCLEOTIDE SEQUENCE [LARGE SCALE GENOMIC DNA]</scope>
    <source>
        <strain evidence="2 3">EINP1</strain>
    </source>
</reference>
<dbReference type="EMBL" id="CP151657">
    <property type="protein sequence ID" value="WZP15304.1"/>
    <property type="molecule type" value="Genomic_DNA"/>
</dbReference>
<dbReference type="RefSeq" id="WP_342022970.1">
    <property type="nucleotide sequence ID" value="NZ_CP151657.1"/>
</dbReference>
<keyword evidence="1" id="KW-0472">Membrane</keyword>
<protein>
    <submittedName>
        <fullName evidence="2">Uncharacterized protein</fullName>
    </submittedName>
</protein>
<proteinExistence type="predicted"/>
<keyword evidence="1" id="KW-0812">Transmembrane</keyword>
<keyword evidence="1" id="KW-1133">Transmembrane helix</keyword>
<organism evidence="2 3">
    <name type="scientific">Arthrobacter citreus</name>
    <dbReference type="NCBI Taxonomy" id="1670"/>
    <lineage>
        <taxon>Bacteria</taxon>
        <taxon>Bacillati</taxon>
        <taxon>Actinomycetota</taxon>
        <taxon>Actinomycetes</taxon>
        <taxon>Micrococcales</taxon>
        <taxon>Micrococcaceae</taxon>
        <taxon>Arthrobacter</taxon>
    </lineage>
</organism>
<evidence type="ECO:0000313" key="3">
    <source>
        <dbReference type="Proteomes" id="UP001448858"/>
    </source>
</evidence>
<name>A0ABZ2ZT11_9MICC</name>